<evidence type="ECO:0000256" key="14">
    <source>
        <dbReference type="PIRSR" id="PIRSR602401-1"/>
    </source>
</evidence>
<evidence type="ECO:0000256" key="13">
    <source>
        <dbReference type="ARBA" id="ARBA00023180"/>
    </source>
</evidence>
<dbReference type="Gene3D" id="1.10.630.10">
    <property type="entry name" value="Cytochrome P450"/>
    <property type="match status" value="1"/>
</dbReference>
<feature type="binding site" description="axial binding residue" evidence="14">
    <location>
        <position position="443"/>
    </location>
    <ligand>
        <name>heme</name>
        <dbReference type="ChEBI" id="CHEBI:30413"/>
    </ligand>
    <ligandPart>
        <name>Fe</name>
        <dbReference type="ChEBI" id="CHEBI:18248"/>
    </ligandPart>
</feature>
<keyword evidence="10 14" id="KW-0408">Iron</keyword>
<dbReference type="PANTHER" id="PTHR46300">
    <property type="entry name" value="P450, PUTATIVE (EUROFUNG)-RELATED-RELATED"/>
    <property type="match status" value="1"/>
</dbReference>
<proteinExistence type="inferred from homology"/>
<comment type="cofactor">
    <cofactor evidence="1 14">
        <name>heme</name>
        <dbReference type="ChEBI" id="CHEBI:30413"/>
    </cofactor>
</comment>
<comment type="similarity">
    <text evidence="4">Belongs to the cytochrome P450 family.</text>
</comment>
<evidence type="ECO:0000256" key="1">
    <source>
        <dbReference type="ARBA" id="ARBA00001971"/>
    </source>
</evidence>
<reference evidence="15 16" key="1">
    <citation type="journal article" date="2020" name="ISME J.">
        <title>Uncovering the hidden diversity of litter-decomposition mechanisms in mushroom-forming fungi.</title>
        <authorList>
            <person name="Floudas D."/>
            <person name="Bentzer J."/>
            <person name="Ahren D."/>
            <person name="Johansson T."/>
            <person name="Persson P."/>
            <person name="Tunlid A."/>
        </authorList>
    </citation>
    <scope>NUCLEOTIDE SEQUENCE [LARGE SCALE GENOMIC DNA]</scope>
    <source>
        <strain evidence="15 16">CBS 146.42</strain>
    </source>
</reference>
<keyword evidence="6" id="KW-0812">Transmembrane</keyword>
<dbReference type="AlphaFoldDB" id="A0A8H5LKF3"/>
<accession>A0A8H5LKF3</accession>
<dbReference type="InterPro" id="IPR036396">
    <property type="entry name" value="Cyt_P450_sf"/>
</dbReference>
<protein>
    <recommendedName>
        <fullName evidence="17">Cytochrome P450</fullName>
    </recommendedName>
</protein>
<keyword evidence="13" id="KW-0325">Glycoprotein</keyword>
<dbReference type="GO" id="GO:0016705">
    <property type="term" value="F:oxidoreductase activity, acting on paired donors, with incorporation or reduction of molecular oxygen"/>
    <property type="evidence" value="ECO:0007669"/>
    <property type="project" value="InterPro"/>
</dbReference>
<keyword evidence="12" id="KW-0472">Membrane</keyword>
<dbReference type="SUPFAM" id="SSF48264">
    <property type="entry name" value="Cytochrome P450"/>
    <property type="match status" value="1"/>
</dbReference>
<dbReference type="GO" id="GO:0020037">
    <property type="term" value="F:heme binding"/>
    <property type="evidence" value="ECO:0007669"/>
    <property type="project" value="InterPro"/>
</dbReference>
<evidence type="ECO:0000256" key="10">
    <source>
        <dbReference type="ARBA" id="ARBA00023004"/>
    </source>
</evidence>
<dbReference type="GO" id="GO:0016020">
    <property type="term" value="C:membrane"/>
    <property type="evidence" value="ECO:0007669"/>
    <property type="project" value="UniProtKB-SubCell"/>
</dbReference>
<keyword evidence="16" id="KW-1185">Reference proteome</keyword>
<gene>
    <name evidence="15" type="ORF">D9756_004686</name>
</gene>
<keyword evidence="8" id="KW-1133">Transmembrane helix</keyword>
<keyword evidence="9" id="KW-0560">Oxidoreductase</keyword>
<evidence type="ECO:0000256" key="3">
    <source>
        <dbReference type="ARBA" id="ARBA00005179"/>
    </source>
</evidence>
<dbReference type="InterPro" id="IPR050364">
    <property type="entry name" value="Cytochrome_P450_fung"/>
</dbReference>
<comment type="pathway">
    <text evidence="3">Secondary metabolite biosynthesis.</text>
</comment>
<dbReference type="PANTHER" id="PTHR46300:SF2">
    <property type="entry name" value="CYTOCHROME P450 MONOOXYGENASE ALNH-RELATED"/>
    <property type="match status" value="1"/>
</dbReference>
<keyword evidence="5 14" id="KW-0349">Heme</keyword>
<dbReference type="Proteomes" id="UP000559027">
    <property type="component" value="Unassembled WGS sequence"/>
</dbReference>
<comment type="subcellular location">
    <subcellularLocation>
        <location evidence="2">Membrane</location>
        <topology evidence="2">Single-pass membrane protein</topology>
    </subcellularLocation>
</comment>
<dbReference type="InterPro" id="IPR001128">
    <property type="entry name" value="Cyt_P450"/>
</dbReference>
<evidence type="ECO:0000256" key="11">
    <source>
        <dbReference type="ARBA" id="ARBA00023033"/>
    </source>
</evidence>
<evidence type="ECO:0000256" key="6">
    <source>
        <dbReference type="ARBA" id="ARBA00022692"/>
    </source>
</evidence>
<dbReference type="CDD" id="cd11065">
    <property type="entry name" value="CYP64-like"/>
    <property type="match status" value="1"/>
</dbReference>
<evidence type="ECO:0000313" key="15">
    <source>
        <dbReference type="EMBL" id="KAF5360353.1"/>
    </source>
</evidence>
<dbReference type="GO" id="GO:0004497">
    <property type="term" value="F:monooxygenase activity"/>
    <property type="evidence" value="ECO:0007669"/>
    <property type="project" value="UniProtKB-KW"/>
</dbReference>
<dbReference type="Pfam" id="PF00067">
    <property type="entry name" value="p450"/>
    <property type="match status" value="1"/>
</dbReference>
<dbReference type="PRINTS" id="PR00463">
    <property type="entry name" value="EP450I"/>
</dbReference>
<evidence type="ECO:0000256" key="2">
    <source>
        <dbReference type="ARBA" id="ARBA00004167"/>
    </source>
</evidence>
<keyword evidence="11" id="KW-0503">Monooxygenase</keyword>
<evidence type="ECO:0000256" key="5">
    <source>
        <dbReference type="ARBA" id="ARBA00022617"/>
    </source>
</evidence>
<keyword evidence="7 14" id="KW-0479">Metal-binding</keyword>
<evidence type="ECO:0000256" key="9">
    <source>
        <dbReference type="ARBA" id="ARBA00023002"/>
    </source>
</evidence>
<dbReference type="InterPro" id="IPR002401">
    <property type="entry name" value="Cyt_P450_E_grp-I"/>
</dbReference>
<evidence type="ECO:0000256" key="7">
    <source>
        <dbReference type="ARBA" id="ARBA00022723"/>
    </source>
</evidence>
<organism evidence="15 16">
    <name type="scientific">Leucocoprinus leucothites</name>
    <dbReference type="NCBI Taxonomy" id="201217"/>
    <lineage>
        <taxon>Eukaryota</taxon>
        <taxon>Fungi</taxon>
        <taxon>Dikarya</taxon>
        <taxon>Basidiomycota</taxon>
        <taxon>Agaricomycotina</taxon>
        <taxon>Agaricomycetes</taxon>
        <taxon>Agaricomycetidae</taxon>
        <taxon>Agaricales</taxon>
        <taxon>Agaricineae</taxon>
        <taxon>Agaricaceae</taxon>
        <taxon>Leucocoprinus</taxon>
    </lineage>
</organism>
<evidence type="ECO:0000313" key="16">
    <source>
        <dbReference type="Proteomes" id="UP000559027"/>
    </source>
</evidence>
<evidence type="ECO:0008006" key="17">
    <source>
        <dbReference type="Google" id="ProtNLM"/>
    </source>
</evidence>
<dbReference type="OrthoDB" id="2789670at2759"/>
<name>A0A8H5LKF3_9AGAR</name>
<sequence>MTNWQLVVGSVALGGATYLTLQRALSRPENHAPGPAGWPLVGNTFQVPQTKIWRYFEKLGYEHGPIFRLSLAGDEILVLNDPADAEELLHRRSSNYSSRKSLVYAGHYQSQNKRLVLLPYGTELKNQRAAFYQMLQPRVIGSYERMQELESTKLLFDMLTRPLEVDMNAKRYAASLVFTLSYGKRLADDDEDLKAVIDILDKFIQGCYPGAHLVDTFPFLDKILPDFLAPWRAEARQKHENEMKARFLVARLVLEVKQKVDDGRTDLECFAARLWEQQEKFNLDLVTLSYIAGSAFEAGTGATGGTILWFIMAMIMFPDALKRAQDEVDSVVGTDGETIPTFEHLDRLPYCVALTKETFRWMPATPGGFPHYSDHDDEYKGLKIKANTMVIPCIWSMQHNPDRFPNPLTFDPERFLANGDMTSSGSSLFTEGHYGLGFGRRICPGRYLGSTSAWIGITRLIWAFNIGPALDDAGKPIPVDPEKCTSGITSQVFLPL</sequence>
<dbReference type="GO" id="GO:0005506">
    <property type="term" value="F:iron ion binding"/>
    <property type="evidence" value="ECO:0007669"/>
    <property type="project" value="InterPro"/>
</dbReference>
<evidence type="ECO:0000256" key="4">
    <source>
        <dbReference type="ARBA" id="ARBA00010617"/>
    </source>
</evidence>
<dbReference type="EMBL" id="JAACJO010000003">
    <property type="protein sequence ID" value="KAF5360353.1"/>
    <property type="molecule type" value="Genomic_DNA"/>
</dbReference>
<evidence type="ECO:0000256" key="8">
    <source>
        <dbReference type="ARBA" id="ARBA00022989"/>
    </source>
</evidence>
<evidence type="ECO:0000256" key="12">
    <source>
        <dbReference type="ARBA" id="ARBA00023136"/>
    </source>
</evidence>
<comment type="caution">
    <text evidence="15">The sequence shown here is derived from an EMBL/GenBank/DDBJ whole genome shotgun (WGS) entry which is preliminary data.</text>
</comment>